<organism evidence="3">
    <name type="scientific">Craspedostauros australis</name>
    <dbReference type="NCBI Taxonomy" id="1486917"/>
    <lineage>
        <taxon>Eukaryota</taxon>
        <taxon>Sar</taxon>
        <taxon>Stramenopiles</taxon>
        <taxon>Ochrophyta</taxon>
        <taxon>Bacillariophyta</taxon>
        <taxon>Bacillariophyceae</taxon>
        <taxon>Bacillariophycidae</taxon>
        <taxon>Naviculales</taxon>
        <taxon>Naviculaceae</taxon>
        <taxon>Craspedostauros</taxon>
    </lineage>
</organism>
<evidence type="ECO:0000256" key="2">
    <source>
        <dbReference type="SAM" id="Phobius"/>
    </source>
</evidence>
<feature type="transmembrane region" description="Helical" evidence="2">
    <location>
        <begin position="172"/>
        <end position="190"/>
    </location>
</feature>
<reference evidence="3" key="1">
    <citation type="submission" date="2021-01" db="EMBL/GenBank/DDBJ databases">
        <authorList>
            <person name="Corre E."/>
            <person name="Pelletier E."/>
            <person name="Niang G."/>
            <person name="Scheremetjew M."/>
            <person name="Finn R."/>
            <person name="Kale V."/>
            <person name="Holt S."/>
            <person name="Cochrane G."/>
            <person name="Meng A."/>
            <person name="Brown T."/>
            <person name="Cohen L."/>
        </authorList>
    </citation>
    <scope>NUCLEOTIDE SEQUENCE</scope>
    <source>
        <strain evidence="3">CCMP3328</strain>
    </source>
</reference>
<keyword evidence="2" id="KW-0472">Membrane</keyword>
<keyword evidence="2" id="KW-1133">Transmembrane helix</keyword>
<proteinExistence type="predicted"/>
<feature type="transmembrane region" description="Helical" evidence="2">
    <location>
        <begin position="131"/>
        <end position="152"/>
    </location>
</feature>
<feature type="transmembrane region" description="Helical" evidence="2">
    <location>
        <begin position="59"/>
        <end position="81"/>
    </location>
</feature>
<feature type="region of interest" description="Disordered" evidence="1">
    <location>
        <begin position="1"/>
        <end position="25"/>
    </location>
</feature>
<accession>A0A7R9WUW2</accession>
<protein>
    <submittedName>
        <fullName evidence="3">Uncharacterized protein</fullName>
    </submittedName>
</protein>
<keyword evidence="2" id="KW-0812">Transmembrane</keyword>
<sequence length="371" mass="41508">MVDAAASSDNKDSNGGSEAVKENKPRDYNPRWRGYLCMALSSLINFASISNVQAEEASGLGIASMIFGIFTFFLTLTVLTLDRSQWFVDKFSFNKAWDGKLEGYTLLFNTIWWVVGVGYTTQVNGIAYRAFNIYFSSWLCLIGAVYTLNRWSEDMDVLSISELTGLSATLKTWYTLFLASLVVLGTACDLHRYLDSHNRNDASFGVAIGVISTITAAFWIFVHYDFFPQVEEGGWLELSTSFFLILLWVVSVAIMTQDEGIAATVTGTQLGQVRSNLFSENNCTVYVVAFIDNKDQSVEIIDCDLFPRQIPGSNLYFAAWICFLASVNITFRWKAAQAIQFAHAQQKRAQDRVNQIEANSDDEADDVLDDV</sequence>
<name>A0A7R9WUW2_9STRA</name>
<evidence type="ECO:0000313" key="3">
    <source>
        <dbReference type="EMBL" id="CAD8334211.1"/>
    </source>
</evidence>
<feature type="transmembrane region" description="Helical" evidence="2">
    <location>
        <begin position="101"/>
        <end position="119"/>
    </location>
</feature>
<dbReference type="AlphaFoldDB" id="A0A7R9WUW2"/>
<feature type="transmembrane region" description="Helical" evidence="2">
    <location>
        <begin position="202"/>
        <end position="222"/>
    </location>
</feature>
<feature type="transmembrane region" description="Helical" evidence="2">
    <location>
        <begin position="234"/>
        <end position="254"/>
    </location>
</feature>
<gene>
    <name evidence="3" type="ORF">CAUS1442_LOCUS6316</name>
</gene>
<evidence type="ECO:0000256" key="1">
    <source>
        <dbReference type="SAM" id="MobiDB-lite"/>
    </source>
</evidence>
<dbReference type="EMBL" id="HBEF01010058">
    <property type="protein sequence ID" value="CAD8334211.1"/>
    <property type="molecule type" value="Transcribed_RNA"/>
</dbReference>